<dbReference type="GO" id="GO:0140078">
    <property type="term" value="F:class I DNA-(apurinic or apyrimidinic site) endonuclease activity"/>
    <property type="evidence" value="ECO:0007669"/>
    <property type="project" value="UniProtKB-EC"/>
</dbReference>
<evidence type="ECO:0000256" key="5">
    <source>
        <dbReference type="ARBA" id="ARBA00022723"/>
    </source>
</evidence>
<keyword evidence="8" id="KW-0378">Hydrolase</keyword>
<dbReference type="InterPro" id="IPR015887">
    <property type="entry name" value="DNA_glyclase_Znf_dom_DNA_BS"/>
</dbReference>
<dbReference type="GO" id="GO:0006284">
    <property type="term" value="P:base-excision repair"/>
    <property type="evidence" value="ECO:0007669"/>
    <property type="project" value="InterPro"/>
</dbReference>
<dbReference type="FunFam" id="1.10.8.50:FF:000003">
    <property type="entry name" value="Formamidopyrimidine-DNA glycosylase"/>
    <property type="match status" value="1"/>
</dbReference>
<dbReference type="InterPro" id="IPR035937">
    <property type="entry name" value="FPG_N"/>
</dbReference>
<evidence type="ECO:0000256" key="13">
    <source>
        <dbReference type="ARBA" id="ARBA00023268"/>
    </source>
</evidence>
<evidence type="ECO:0000256" key="12">
    <source>
        <dbReference type="ARBA" id="ARBA00023239"/>
    </source>
</evidence>
<dbReference type="Pfam" id="PF06827">
    <property type="entry name" value="zf-FPG_IleRS"/>
    <property type="match status" value="1"/>
</dbReference>
<dbReference type="SUPFAM" id="SSF57716">
    <property type="entry name" value="Glucocorticoid receptor-like (DNA-binding domain)"/>
    <property type="match status" value="1"/>
</dbReference>
<dbReference type="InterPro" id="IPR020629">
    <property type="entry name" value="FPG_Glyclase"/>
</dbReference>
<evidence type="ECO:0000259" key="17">
    <source>
        <dbReference type="PROSITE" id="PS51068"/>
    </source>
</evidence>
<dbReference type="Pfam" id="PF01149">
    <property type="entry name" value="Fapy_DNA_glyco"/>
    <property type="match status" value="1"/>
</dbReference>
<keyword evidence="10" id="KW-0238">DNA-binding</keyword>
<dbReference type="InterPro" id="IPR010663">
    <property type="entry name" value="Znf_FPG/IleRS"/>
</dbReference>
<evidence type="ECO:0000256" key="6">
    <source>
        <dbReference type="ARBA" id="ARBA00022763"/>
    </source>
</evidence>
<organism evidence="18">
    <name type="scientific">marine metagenome</name>
    <dbReference type="NCBI Taxonomy" id="408172"/>
    <lineage>
        <taxon>unclassified sequences</taxon>
        <taxon>metagenomes</taxon>
        <taxon>ecological metagenomes</taxon>
    </lineage>
</organism>
<evidence type="ECO:0000256" key="15">
    <source>
        <dbReference type="ARBA" id="ARBA00044632"/>
    </source>
</evidence>
<comment type="subunit">
    <text evidence="4">Monomer.</text>
</comment>
<keyword evidence="9" id="KW-0862">Zinc</keyword>
<dbReference type="SMART" id="SM01232">
    <property type="entry name" value="H2TH"/>
    <property type="match status" value="1"/>
</dbReference>
<evidence type="ECO:0008006" key="19">
    <source>
        <dbReference type="Google" id="ProtNLM"/>
    </source>
</evidence>
<dbReference type="PROSITE" id="PS01242">
    <property type="entry name" value="ZF_FPG_1"/>
    <property type="match status" value="1"/>
</dbReference>
<comment type="catalytic activity">
    <reaction evidence="15">
        <text>2'-deoxyribonucleotide-(2'-deoxyribose 5'-phosphate)-2'-deoxyribonucleotide-DNA = a 3'-end 2'-deoxyribonucleotide-(2,3-dehydro-2,3-deoxyribose 5'-phosphate)-DNA + a 5'-end 5'-phospho-2'-deoxyribonucleoside-DNA + H(+)</text>
        <dbReference type="Rhea" id="RHEA:66592"/>
        <dbReference type="Rhea" id="RHEA-COMP:13180"/>
        <dbReference type="Rhea" id="RHEA-COMP:16897"/>
        <dbReference type="Rhea" id="RHEA-COMP:17067"/>
        <dbReference type="ChEBI" id="CHEBI:15378"/>
        <dbReference type="ChEBI" id="CHEBI:136412"/>
        <dbReference type="ChEBI" id="CHEBI:157695"/>
        <dbReference type="ChEBI" id="CHEBI:167181"/>
        <dbReference type="EC" id="4.2.99.18"/>
    </reaction>
</comment>
<dbReference type="InterPro" id="IPR010979">
    <property type="entry name" value="Ribosomal_uS13-like_H2TH"/>
</dbReference>
<name>A0A381YQG1_9ZZZZ</name>
<keyword evidence="11" id="KW-0234">DNA repair</keyword>
<dbReference type="NCBIfam" id="TIGR00577">
    <property type="entry name" value="fpg"/>
    <property type="match status" value="1"/>
</dbReference>
<dbReference type="InterPro" id="IPR012319">
    <property type="entry name" value="FPG_cat"/>
</dbReference>
<keyword evidence="13" id="KW-0511">Multifunctional enzyme</keyword>
<dbReference type="SUPFAM" id="SSF46946">
    <property type="entry name" value="S13-like H2TH domain"/>
    <property type="match status" value="1"/>
</dbReference>
<dbReference type="GO" id="GO:0003684">
    <property type="term" value="F:damaged DNA binding"/>
    <property type="evidence" value="ECO:0007669"/>
    <property type="project" value="InterPro"/>
</dbReference>
<evidence type="ECO:0000313" key="18">
    <source>
        <dbReference type="EMBL" id="SVA78891.1"/>
    </source>
</evidence>
<dbReference type="InterPro" id="IPR000214">
    <property type="entry name" value="Znf_DNA_glyclase/AP_lyase"/>
</dbReference>
<feature type="domain" description="FPG-type" evidence="16">
    <location>
        <begin position="237"/>
        <end position="271"/>
    </location>
</feature>
<keyword evidence="14" id="KW-0326">Glycosidase</keyword>
<evidence type="ECO:0000256" key="9">
    <source>
        <dbReference type="ARBA" id="ARBA00022833"/>
    </source>
</evidence>
<evidence type="ECO:0000259" key="16">
    <source>
        <dbReference type="PROSITE" id="PS51066"/>
    </source>
</evidence>
<evidence type="ECO:0000256" key="8">
    <source>
        <dbReference type="ARBA" id="ARBA00022801"/>
    </source>
</evidence>
<dbReference type="Gene3D" id="1.10.8.50">
    <property type="match status" value="1"/>
</dbReference>
<proteinExistence type="inferred from homology"/>
<feature type="domain" description="Formamidopyrimidine-DNA glycosylase catalytic" evidence="17">
    <location>
        <begin position="2"/>
        <end position="116"/>
    </location>
</feature>
<protein>
    <recommendedName>
        <fullName evidence="19">Formamidopyrimidine-DNA glycosylase catalytic domain-containing protein</fullName>
    </recommendedName>
</protein>
<evidence type="ECO:0000256" key="4">
    <source>
        <dbReference type="ARBA" id="ARBA00011245"/>
    </source>
</evidence>
<dbReference type="PANTHER" id="PTHR22993:SF9">
    <property type="entry name" value="FORMAMIDOPYRIMIDINE-DNA GLYCOSYLASE"/>
    <property type="match status" value="1"/>
</dbReference>
<dbReference type="PROSITE" id="PS51066">
    <property type="entry name" value="ZF_FPG_2"/>
    <property type="match status" value="1"/>
</dbReference>
<evidence type="ECO:0000256" key="7">
    <source>
        <dbReference type="ARBA" id="ARBA00022771"/>
    </source>
</evidence>
<evidence type="ECO:0000256" key="3">
    <source>
        <dbReference type="ARBA" id="ARBA00009409"/>
    </source>
</evidence>
<sequence>MPELPEVETVVAFLLPTLQGKFIRSIDLPNGYSKVIENGNLSSVINAVKGRKIVRLSRRGKYIVFELGQGFLVFHLRMTGKLLLHPLQKKFEKHLSFCIGFKDNSNLYFYDTRKFGRIYFSRTLEWLEEKLGIEPLSKEFNLSWLTQSLGQRKRMMKPLFLDQSYIAGLGNIYIDEILWKASIHPQSISNKIPEQSIPNLHESIRSILQDAISYNGTTFINFSFGENRTGEFKEKLNVFGKQGQSCPNCKGKIQKFRVGQRGTHICNHCQKLYV</sequence>
<evidence type="ECO:0000256" key="14">
    <source>
        <dbReference type="ARBA" id="ARBA00023295"/>
    </source>
</evidence>
<evidence type="ECO:0000256" key="10">
    <source>
        <dbReference type="ARBA" id="ARBA00023125"/>
    </source>
</evidence>
<keyword evidence="7" id="KW-0863">Zinc-finger</keyword>
<keyword evidence="12" id="KW-0456">Lyase</keyword>
<gene>
    <name evidence="18" type="ORF">METZ01_LOCUS131745</name>
</gene>
<dbReference type="EMBL" id="UINC01018722">
    <property type="protein sequence ID" value="SVA78891.1"/>
    <property type="molecule type" value="Genomic_DNA"/>
</dbReference>
<keyword evidence="6" id="KW-0227">DNA damage</keyword>
<comment type="catalytic activity">
    <reaction evidence="1">
        <text>Hydrolysis of DNA containing ring-opened 7-methylguanine residues, releasing 2,6-diamino-4-hydroxy-5-(N-methyl)formamidopyrimidine.</text>
        <dbReference type="EC" id="3.2.2.23"/>
    </reaction>
</comment>
<dbReference type="CDD" id="cd08966">
    <property type="entry name" value="EcFpg-like_N"/>
    <property type="match status" value="1"/>
</dbReference>
<dbReference type="Gene3D" id="3.20.190.10">
    <property type="entry name" value="MutM-like, N-terminal"/>
    <property type="match status" value="1"/>
</dbReference>
<evidence type="ECO:0000256" key="11">
    <source>
        <dbReference type="ARBA" id="ARBA00023204"/>
    </source>
</evidence>
<dbReference type="Pfam" id="PF06831">
    <property type="entry name" value="H2TH"/>
    <property type="match status" value="1"/>
</dbReference>
<comment type="similarity">
    <text evidence="3">Belongs to the FPG family.</text>
</comment>
<dbReference type="PANTHER" id="PTHR22993">
    <property type="entry name" value="FORMAMIDOPYRIMIDINE-DNA GLYCOSYLASE"/>
    <property type="match status" value="1"/>
</dbReference>
<dbReference type="NCBIfam" id="NF002211">
    <property type="entry name" value="PRK01103.1"/>
    <property type="match status" value="1"/>
</dbReference>
<dbReference type="AlphaFoldDB" id="A0A381YQG1"/>
<accession>A0A381YQG1</accession>
<dbReference type="GO" id="GO:0034039">
    <property type="term" value="F:8-oxo-7,8-dihydroguanine DNA N-glycosylase activity"/>
    <property type="evidence" value="ECO:0007669"/>
    <property type="project" value="TreeGrafter"/>
</dbReference>
<evidence type="ECO:0000256" key="1">
    <source>
        <dbReference type="ARBA" id="ARBA00001668"/>
    </source>
</evidence>
<dbReference type="PROSITE" id="PS51068">
    <property type="entry name" value="FPG_CAT"/>
    <property type="match status" value="1"/>
</dbReference>
<dbReference type="SUPFAM" id="SSF81624">
    <property type="entry name" value="N-terminal domain of MutM-like DNA repair proteins"/>
    <property type="match status" value="1"/>
</dbReference>
<dbReference type="SMART" id="SM00898">
    <property type="entry name" value="Fapy_DNA_glyco"/>
    <property type="match status" value="1"/>
</dbReference>
<reference evidence="18" key="1">
    <citation type="submission" date="2018-05" db="EMBL/GenBank/DDBJ databases">
        <authorList>
            <person name="Lanie J.A."/>
            <person name="Ng W.-L."/>
            <person name="Kazmierczak K.M."/>
            <person name="Andrzejewski T.M."/>
            <person name="Davidsen T.M."/>
            <person name="Wayne K.J."/>
            <person name="Tettelin H."/>
            <person name="Glass J.I."/>
            <person name="Rusch D."/>
            <person name="Podicherti R."/>
            <person name="Tsui H.-C.T."/>
            <person name="Winkler M.E."/>
        </authorList>
    </citation>
    <scope>NUCLEOTIDE SEQUENCE</scope>
</reference>
<dbReference type="GO" id="GO:0008270">
    <property type="term" value="F:zinc ion binding"/>
    <property type="evidence" value="ECO:0007669"/>
    <property type="project" value="UniProtKB-KW"/>
</dbReference>
<comment type="cofactor">
    <cofactor evidence="2">
        <name>Zn(2+)</name>
        <dbReference type="ChEBI" id="CHEBI:29105"/>
    </cofactor>
</comment>
<keyword evidence="5" id="KW-0479">Metal-binding</keyword>
<evidence type="ECO:0000256" key="2">
    <source>
        <dbReference type="ARBA" id="ARBA00001947"/>
    </source>
</evidence>
<dbReference type="InterPro" id="IPR015886">
    <property type="entry name" value="H2TH_FPG"/>
</dbReference>